<proteinExistence type="inferred from homology"/>
<dbReference type="PANTHER" id="PTHR10961">
    <property type="entry name" value="PEROXISOMAL SARCOSINE OXIDASE"/>
    <property type="match status" value="1"/>
</dbReference>
<dbReference type="Gene3D" id="3.50.50.60">
    <property type="entry name" value="FAD/NAD(P)-binding domain"/>
    <property type="match status" value="1"/>
</dbReference>
<feature type="domain" description="FAD dependent oxidoreductase" evidence="7">
    <location>
        <begin position="10"/>
        <end position="391"/>
    </location>
</feature>
<feature type="region of interest" description="Disordered" evidence="6">
    <location>
        <begin position="416"/>
        <end position="436"/>
    </location>
</feature>
<dbReference type="SUPFAM" id="SSF51905">
    <property type="entry name" value="FAD/NAD(P)-binding domain"/>
    <property type="match status" value="1"/>
</dbReference>
<dbReference type="Proteomes" id="UP001590950">
    <property type="component" value="Unassembled WGS sequence"/>
</dbReference>
<protein>
    <recommendedName>
        <fullName evidence="7">FAD dependent oxidoreductase domain-containing protein</fullName>
    </recommendedName>
</protein>
<dbReference type="InterPro" id="IPR036188">
    <property type="entry name" value="FAD/NAD-bd_sf"/>
</dbReference>
<evidence type="ECO:0000256" key="1">
    <source>
        <dbReference type="ARBA" id="ARBA00001974"/>
    </source>
</evidence>
<evidence type="ECO:0000256" key="4">
    <source>
        <dbReference type="ARBA" id="ARBA00022827"/>
    </source>
</evidence>
<keyword evidence="9" id="KW-1185">Reference proteome</keyword>
<dbReference type="PANTHER" id="PTHR10961:SF37">
    <property type="entry name" value="FAD DEPENDENT OXIDOREDUCTASE DOMAIN-CONTAINING PROTEIN"/>
    <property type="match status" value="1"/>
</dbReference>
<keyword evidence="5" id="KW-0560">Oxidoreductase</keyword>
<evidence type="ECO:0000256" key="6">
    <source>
        <dbReference type="SAM" id="MobiDB-lite"/>
    </source>
</evidence>
<name>A0ABR4A8X2_9LECA</name>
<keyword evidence="4" id="KW-0274">FAD</keyword>
<comment type="cofactor">
    <cofactor evidence="1">
        <name>FAD</name>
        <dbReference type="ChEBI" id="CHEBI:57692"/>
    </cofactor>
</comment>
<organism evidence="8 9">
    <name type="scientific">Stereocaulon virgatum</name>
    <dbReference type="NCBI Taxonomy" id="373712"/>
    <lineage>
        <taxon>Eukaryota</taxon>
        <taxon>Fungi</taxon>
        <taxon>Dikarya</taxon>
        <taxon>Ascomycota</taxon>
        <taxon>Pezizomycotina</taxon>
        <taxon>Lecanoromycetes</taxon>
        <taxon>OSLEUM clade</taxon>
        <taxon>Lecanoromycetidae</taxon>
        <taxon>Lecanorales</taxon>
        <taxon>Lecanorineae</taxon>
        <taxon>Stereocaulaceae</taxon>
        <taxon>Stereocaulon</taxon>
    </lineage>
</organism>
<keyword evidence="3" id="KW-0285">Flavoprotein</keyword>
<dbReference type="InterPro" id="IPR045170">
    <property type="entry name" value="MTOX"/>
</dbReference>
<dbReference type="InterPro" id="IPR006076">
    <property type="entry name" value="FAD-dep_OxRdtase"/>
</dbReference>
<dbReference type="EMBL" id="JBEFKJ010000018">
    <property type="protein sequence ID" value="KAL2041194.1"/>
    <property type="molecule type" value="Genomic_DNA"/>
</dbReference>
<sequence length="436" mass="47883">MMSSLPPSSYLIIGAGVFGASTALHLKRSDSTATISLVDGGPLPNTSAASHDINKIIRADYEDVFWMRIALEAIHQWKNNPIYKPYYHKTGMVYAEDMGIARKVIENFKTLCGASPSNIMSVEEAKSSFNGVFSDGNWTGVKESYWSPETGWAEADHALKSVIQAALDHGVSYRESAVQKLIIDKHGICSGIITESGTKMMADHIILCTGARTAQLLASSAPHNKDIQTGGRLVAAGAVSCAARLPAPQRDLFQAAPVLFNAMEHTRGESLGPTKDGVLKFNSELSFTNNVYHEESDQMISIPPTAQSQRTWSQDVPQILKDDVRRVMTNTYGKQVEGIEVESYRMCWDSLTPNQDWILSPHPKVRNLYIAAGGSFHSWKFLPVIGSCVVKMLRGELDQEHARRWGWDRRDEGGANTVYEPGRDLGDITTHGDAAG</sequence>
<evidence type="ECO:0000259" key="7">
    <source>
        <dbReference type="Pfam" id="PF01266"/>
    </source>
</evidence>
<accession>A0ABR4A8X2</accession>
<evidence type="ECO:0000313" key="9">
    <source>
        <dbReference type="Proteomes" id="UP001590950"/>
    </source>
</evidence>
<gene>
    <name evidence="8" type="ORF">N7G274_006139</name>
</gene>
<comment type="similarity">
    <text evidence="2">Belongs to the MSOX/MTOX family.</text>
</comment>
<dbReference type="Pfam" id="PF01266">
    <property type="entry name" value="DAO"/>
    <property type="match status" value="1"/>
</dbReference>
<evidence type="ECO:0000313" key="8">
    <source>
        <dbReference type="EMBL" id="KAL2041194.1"/>
    </source>
</evidence>
<reference evidence="8 9" key="1">
    <citation type="submission" date="2024-09" db="EMBL/GenBank/DDBJ databases">
        <title>Rethinking Asexuality: The Enigmatic Case of Functional Sexual Genes in Lepraria (Stereocaulaceae).</title>
        <authorList>
            <person name="Doellman M."/>
            <person name="Sun Y."/>
            <person name="Barcenas-Pena A."/>
            <person name="Lumbsch H.T."/>
            <person name="Grewe F."/>
        </authorList>
    </citation>
    <scope>NUCLEOTIDE SEQUENCE [LARGE SCALE GENOMIC DNA]</scope>
    <source>
        <strain evidence="8 9">Mercado 3170</strain>
    </source>
</reference>
<evidence type="ECO:0000256" key="5">
    <source>
        <dbReference type="ARBA" id="ARBA00023002"/>
    </source>
</evidence>
<dbReference type="Gene3D" id="3.30.9.10">
    <property type="entry name" value="D-Amino Acid Oxidase, subunit A, domain 2"/>
    <property type="match status" value="1"/>
</dbReference>
<comment type="caution">
    <text evidence="8">The sequence shown here is derived from an EMBL/GenBank/DDBJ whole genome shotgun (WGS) entry which is preliminary data.</text>
</comment>
<evidence type="ECO:0000256" key="3">
    <source>
        <dbReference type="ARBA" id="ARBA00022630"/>
    </source>
</evidence>
<evidence type="ECO:0000256" key="2">
    <source>
        <dbReference type="ARBA" id="ARBA00010989"/>
    </source>
</evidence>